<comment type="subcellular location">
    <subcellularLocation>
        <location evidence="1">Membrane</location>
        <topology evidence="1">Multi-pass membrane protein</topology>
    </subcellularLocation>
</comment>
<evidence type="ECO:0000256" key="1">
    <source>
        <dbReference type="ARBA" id="ARBA00004141"/>
    </source>
</evidence>
<feature type="transmembrane region" description="Helical" evidence="5">
    <location>
        <begin position="169"/>
        <end position="186"/>
    </location>
</feature>
<keyword evidence="4 5" id="KW-0472">Membrane</keyword>
<evidence type="ECO:0000259" key="6">
    <source>
        <dbReference type="Pfam" id="PF00999"/>
    </source>
</evidence>
<feature type="transmembrane region" description="Helical" evidence="5">
    <location>
        <begin position="6"/>
        <end position="25"/>
    </location>
</feature>
<evidence type="ECO:0000256" key="4">
    <source>
        <dbReference type="ARBA" id="ARBA00023136"/>
    </source>
</evidence>
<keyword evidence="8" id="KW-1185">Reference proteome</keyword>
<feature type="transmembrane region" description="Helical" evidence="5">
    <location>
        <begin position="345"/>
        <end position="363"/>
    </location>
</feature>
<evidence type="ECO:0000313" key="7">
    <source>
        <dbReference type="EMBL" id="QLF71626.1"/>
    </source>
</evidence>
<dbReference type="PANTHER" id="PTHR31382:SF1">
    <property type="entry name" value="SODIUM ION_PROTON EXCHANGER (EUROFUNG)"/>
    <property type="match status" value="1"/>
</dbReference>
<reference evidence="7 8" key="1">
    <citation type="submission" date="2020-06" db="EMBL/GenBank/DDBJ databases">
        <title>Genome sequence of Rhizobium sp strain ADMK78.</title>
        <authorList>
            <person name="Rahi P."/>
        </authorList>
    </citation>
    <scope>NUCLEOTIDE SEQUENCE [LARGE SCALE GENOMIC DNA]</scope>
    <source>
        <strain evidence="7 8">ADMK78</strain>
        <plasmid evidence="7 8">pPRADMK78_01</plasmid>
    </source>
</reference>
<feature type="transmembrane region" description="Helical" evidence="5">
    <location>
        <begin position="310"/>
        <end position="333"/>
    </location>
</feature>
<dbReference type="RefSeq" id="WP_138289523.1">
    <property type="nucleotide sequence ID" value="NZ_CP058351.1"/>
</dbReference>
<feature type="transmembrane region" description="Helical" evidence="5">
    <location>
        <begin position="375"/>
        <end position="398"/>
    </location>
</feature>
<dbReference type="InterPro" id="IPR004712">
    <property type="entry name" value="Na+/H+_antiporter_fungi"/>
</dbReference>
<dbReference type="Proteomes" id="UP000308530">
    <property type="component" value="Plasmid pPRADMK78_01"/>
</dbReference>
<dbReference type="PANTHER" id="PTHR31382">
    <property type="entry name" value="NA(+)/H(+) ANTIPORTER"/>
    <property type="match status" value="1"/>
</dbReference>
<evidence type="ECO:0000313" key="8">
    <source>
        <dbReference type="Proteomes" id="UP000308530"/>
    </source>
</evidence>
<geneLocation type="plasmid" evidence="7 8">
    <name>pPRADMK78_01</name>
</geneLocation>
<keyword evidence="2 5" id="KW-0812">Transmembrane</keyword>
<feature type="domain" description="Cation/H+ exchanger transmembrane" evidence="6">
    <location>
        <begin position="14"/>
        <end position="400"/>
    </location>
</feature>
<protein>
    <submittedName>
        <fullName evidence="7">Cation:proton antiporter</fullName>
    </submittedName>
</protein>
<feature type="transmembrane region" description="Helical" evidence="5">
    <location>
        <begin position="198"/>
        <end position="222"/>
    </location>
</feature>
<dbReference type="InterPro" id="IPR006153">
    <property type="entry name" value="Cation/H_exchanger_TM"/>
</dbReference>
<gene>
    <name evidence="7" type="ORF">FE840_018405</name>
</gene>
<sequence>MEQINVALACIGLTIILVGLLSAAIKKSLVQEPMIAVFVGISVGPFGLGWLDIGRWGEETAILEHAARLTLAIGLMGVALRIDKKSVQNLWRPVTVLLTLAMLGMWLMSAVLVAWCLAVPFWLALLIGAVVTPTDPVVASSIVSGPFAIKHLPLRVRDTISLESGANDGLAYIFVMLPMLMLQHPVSEAWERWLVHSLLIGVVLAAIIGIVIGYAAAKAIAYAEQRGLVEQQSLLGYTVAFSLVTLGAAELVGADALLSVFLSGFVFNLATDRQDKQNEENIQEAVAKLFTLPMFVIFGIALPIKEWLDLGWPLLFAAVSVLLLRRPPVLLVLSPLLSRPLKGIDVAYIGWFGPIGVAAIYYANFARSQLHEPLVWYAASAIVFASIMMHGVTAAPFTRWHARHRFRRGNARRG</sequence>
<evidence type="ECO:0000256" key="3">
    <source>
        <dbReference type="ARBA" id="ARBA00022989"/>
    </source>
</evidence>
<keyword evidence="7" id="KW-0614">Plasmid</keyword>
<feature type="transmembrane region" description="Helical" evidence="5">
    <location>
        <begin position="285"/>
        <end position="304"/>
    </location>
</feature>
<evidence type="ECO:0000256" key="5">
    <source>
        <dbReference type="SAM" id="Phobius"/>
    </source>
</evidence>
<dbReference type="Pfam" id="PF00999">
    <property type="entry name" value="Na_H_Exchanger"/>
    <property type="match status" value="1"/>
</dbReference>
<proteinExistence type="predicted"/>
<feature type="transmembrane region" description="Helical" evidence="5">
    <location>
        <begin position="121"/>
        <end position="149"/>
    </location>
</feature>
<organism evidence="7 8">
    <name type="scientific">Peteryoungia desertarenae</name>
    <dbReference type="NCBI Taxonomy" id="1813451"/>
    <lineage>
        <taxon>Bacteria</taxon>
        <taxon>Pseudomonadati</taxon>
        <taxon>Pseudomonadota</taxon>
        <taxon>Alphaproteobacteria</taxon>
        <taxon>Hyphomicrobiales</taxon>
        <taxon>Rhizobiaceae</taxon>
        <taxon>Peteryoungia</taxon>
    </lineage>
</organism>
<accession>A0ABX6QTL1</accession>
<feature type="transmembrane region" description="Helical" evidence="5">
    <location>
        <begin position="65"/>
        <end position="82"/>
    </location>
</feature>
<evidence type="ECO:0000256" key="2">
    <source>
        <dbReference type="ARBA" id="ARBA00022692"/>
    </source>
</evidence>
<feature type="transmembrane region" description="Helical" evidence="5">
    <location>
        <begin position="94"/>
        <end position="115"/>
    </location>
</feature>
<name>A0ABX6QTL1_9HYPH</name>
<dbReference type="EMBL" id="CP058351">
    <property type="protein sequence ID" value="QLF71626.1"/>
    <property type="molecule type" value="Genomic_DNA"/>
</dbReference>
<keyword evidence="3 5" id="KW-1133">Transmembrane helix</keyword>
<feature type="transmembrane region" description="Helical" evidence="5">
    <location>
        <begin position="34"/>
        <end position="53"/>
    </location>
</feature>